<gene>
    <name evidence="3" type="ORF">MFU01_69540</name>
    <name evidence="4" type="ORF">SAMN05443572_113207</name>
</gene>
<dbReference type="EMBL" id="BJXR01000050">
    <property type="protein sequence ID" value="GEN11917.1"/>
    <property type="molecule type" value="Genomic_DNA"/>
</dbReference>
<reference evidence="4 5" key="1">
    <citation type="submission" date="2016-10" db="EMBL/GenBank/DDBJ databases">
        <authorList>
            <person name="Varghese N."/>
            <person name="Submissions S."/>
        </authorList>
    </citation>
    <scope>NUCLEOTIDE SEQUENCE [LARGE SCALE GENOMIC DNA]</scope>
    <source>
        <strain evidence="4 5">DSM 16525</strain>
    </source>
</reference>
<dbReference type="AlphaFoldDB" id="A0A511TCP0"/>
<sequence>MKRNVGKMERFFRALGGLMLVTGAAMAPLSLTIRLAVFGALGVYLLFSALAGSCLGYALMGRSTCPVEPGR</sequence>
<evidence type="ECO:0000256" key="1">
    <source>
        <dbReference type="SAM" id="Phobius"/>
    </source>
</evidence>
<evidence type="ECO:0000259" key="2">
    <source>
        <dbReference type="Pfam" id="PF11127"/>
    </source>
</evidence>
<accession>A0A511TCP0</accession>
<keyword evidence="5" id="KW-1185">Reference proteome</keyword>
<feature type="domain" description="Inner membrane protein YgaP-like transmembrane" evidence="2">
    <location>
        <begin position="1"/>
        <end position="67"/>
    </location>
</feature>
<dbReference type="RefSeq" id="WP_046711943.1">
    <property type="nucleotide sequence ID" value="NZ_BJXR01000050.1"/>
</dbReference>
<dbReference type="Proteomes" id="UP000321514">
    <property type="component" value="Unassembled WGS sequence"/>
</dbReference>
<evidence type="ECO:0000313" key="4">
    <source>
        <dbReference type="EMBL" id="SEU38810.1"/>
    </source>
</evidence>
<dbReference type="Pfam" id="PF11127">
    <property type="entry name" value="YgaP-like_TM"/>
    <property type="match status" value="1"/>
</dbReference>
<feature type="transmembrane region" description="Helical" evidence="1">
    <location>
        <begin position="37"/>
        <end position="59"/>
    </location>
</feature>
<reference evidence="3 6" key="2">
    <citation type="submission" date="2019-07" db="EMBL/GenBank/DDBJ databases">
        <title>Whole genome shotgun sequence of Myxococcus fulvus NBRC 100333.</title>
        <authorList>
            <person name="Hosoyama A."/>
            <person name="Uohara A."/>
            <person name="Ohji S."/>
            <person name="Ichikawa N."/>
        </authorList>
    </citation>
    <scope>NUCLEOTIDE SEQUENCE [LARGE SCALE GENOMIC DNA]</scope>
    <source>
        <strain evidence="3 6">NBRC 100333</strain>
    </source>
</reference>
<evidence type="ECO:0000313" key="6">
    <source>
        <dbReference type="Proteomes" id="UP000321514"/>
    </source>
</evidence>
<dbReference type="EMBL" id="FOIB01000013">
    <property type="protein sequence ID" value="SEU38810.1"/>
    <property type="molecule type" value="Genomic_DNA"/>
</dbReference>
<protein>
    <recommendedName>
        <fullName evidence="2">Inner membrane protein YgaP-like transmembrane domain-containing protein</fullName>
    </recommendedName>
</protein>
<evidence type="ECO:0000313" key="5">
    <source>
        <dbReference type="Proteomes" id="UP000183760"/>
    </source>
</evidence>
<keyword evidence="1" id="KW-1133">Transmembrane helix</keyword>
<name>A0A511TCP0_MYXFU</name>
<evidence type="ECO:0000313" key="3">
    <source>
        <dbReference type="EMBL" id="GEN11917.1"/>
    </source>
</evidence>
<feature type="transmembrane region" description="Helical" evidence="1">
    <location>
        <begin position="12"/>
        <end position="31"/>
    </location>
</feature>
<comment type="caution">
    <text evidence="3">The sequence shown here is derived from an EMBL/GenBank/DDBJ whole genome shotgun (WGS) entry which is preliminary data.</text>
</comment>
<organism evidence="3 6">
    <name type="scientific">Myxococcus fulvus</name>
    <dbReference type="NCBI Taxonomy" id="33"/>
    <lineage>
        <taxon>Bacteria</taxon>
        <taxon>Pseudomonadati</taxon>
        <taxon>Myxococcota</taxon>
        <taxon>Myxococcia</taxon>
        <taxon>Myxococcales</taxon>
        <taxon>Cystobacterineae</taxon>
        <taxon>Myxococcaceae</taxon>
        <taxon>Myxococcus</taxon>
    </lineage>
</organism>
<keyword evidence="1" id="KW-0472">Membrane</keyword>
<proteinExistence type="predicted"/>
<dbReference type="OrthoDB" id="9804804at2"/>
<keyword evidence="1" id="KW-0812">Transmembrane</keyword>
<dbReference type="Proteomes" id="UP000183760">
    <property type="component" value="Unassembled WGS sequence"/>
</dbReference>
<dbReference type="InterPro" id="IPR021309">
    <property type="entry name" value="YgaP-like_TM"/>
</dbReference>